<keyword evidence="1" id="KW-0472">Membrane</keyword>
<evidence type="ECO:0000313" key="2">
    <source>
        <dbReference type="EMBL" id="ASJ00890.1"/>
    </source>
</evidence>
<dbReference type="AlphaFoldDB" id="A0A2Z2M4J1"/>
<feature type="transmembrane region" description="Helical" evidence="1">
    <location>
        <begin position="40"/>
        <end position="58"/>
    </location>
</feature>
<name>A0A2Z2M4J1_THEGO</name>
<dbReference type="EMBL" id="CP014855">
    <property type="protein sequence ID" value="ASJ00890.1"/>
    <property type="molecule type" value="Genomic_DNA"/>
</dbReference>
<keyword evidence="1" id="KW-1133">Transmembrane helix</keyword>
<organism evidence="2 3">
    <name type="scientific">Thermococcus gorgonarius</name>
    <dbReference type="NCBI Taxonomy" id="71997"/>
    <lineage>
        <taxon>Archaea</taxon>
        <taxon>Methanobacteriati</taxon>
        <taxon>Methanobacteriota</taxon>
        <taxon>Thermococci</taxon>
        <taxon>Thermococcales</taxon>
        <taxon>Thermococcaceae</taxon>
        <taxon>Thermococcus</taxon>
    </lineage>
</organism>
<dbReference type="GeneID" id="33331894"/>
<dbReference type="OrthoDB" id="98755at2157"/>
<dbReference type="RefSeq" id="WP_088885225.1">
    <property type="nucleotide sequence ID" value="NZ_CP014855.1"/>
</dbReference>
<protein>
    <submittedName>
        <fullName evidence="2">Uncharacterized protein</fullName>
    </submittedName>
</protein>
<evidence type="ECO:0000313" key="3">
    <source>
        <dbReference type="Proteomes" id="UP000250134"/>
    </source>
</evidence>
<keyword evidence="3" id="KW-1185">Reference proteome</keyword>
<dbReference type="KEGG" id="tgg:A3K92_05045"/>
<keyword evidence="1" id="KW-0812">Transmembrane</keyword>
<reference evidence="2 3" key="1">
    <citation type="submission" date="2016-03" db="EMBL/GenBank/DDBJ databases">
        <title>Complete genome sequence of Thermococcus gorgonarius.</title>
        <authorList>
            <person name="Oger P.M."/>
        </authorList>
    </citation>
    <scope>NUCLEOTIDE SEQUENCE [LARGE SCALE GENOMIC DNA]</scope>
    <source>
        <strain evidence="2 3">W-12</strain>
    </source>
</reference>
<gene>
    <name evidence="2" type="ORF">A3K92_05045</name>
</gene>
<dbReference type="Proteomes" id="UP000250134">
    <property type="component" value="Chromosome"/>
</dbReference>
<proteinExistence type="predicted"/>
<feature type="transmembrane region" description="Helical" evidence="1">
    <location>
        <begin position="12"/>
        <end position="34"/>
    </location>
</feature>
<evidence type="ECO:0000256" key="1">
    <source>
        <dbReference type="SAM" id="Phobius"/>
    </source>
</evidence>
<accession>A0A2Z2M4J1</accession>
<sequence>MDFALFMERYGYKILLGLFALIIVGFFAFLGLWVYAMFRFLGAIAAVVILGYALYAFIVQRRVLDAQAEAHGKYFYDPKYGKKR</sequence>